<feature type="compositionally biased region" description="Low complexity" evidence="2">
    <location>
        <begin position="25"/>
        <end position="36"/>
    </location>
</feature>
<proteinExistence type="predicted"/>
<gene>
    <name evidence="3" type="ORF">AALP_AAs52695U000100</name>
</gene>
<feature type="compositionally biased region" description="Gly residues" evidence="2">
    <location>
        <begin position="1"/>
        <end position="10"/>
    </location>
</feature>
<feature type="region of interest" description="Disordered" evidence="2">
    <location>
        <begin position="308"/>
        <end position="337"/>
    </location>
</feature>
<evidence type="ECO:0000313" key="3">
    <source>
        <dbReference type="EMBL" id="KFK23088.1"/>
    </source>
</evidence>
<dbReference type="Gramene" id="KFK23088">
    <property type="protein sequence ID" value="KFK23088"/>
    <property type="gene ID" value="AALP_AAs52695U000100"/>
</dbReference>
<sequence>KARGSSGTGAPGMVMPTTSTPPTPSTRARTSRPSAPKTALPPPSSDDVAEFRRLSAERARISSGKGKGVDRVTPSKRLRADAFPAAAVGGEASASGGNGLLRAKAYSVVKSRYSELSLLFDRLVGDYDQDVRSRDSELSAAKEANAALQSRLNETVERNEALERDALALQRVKKDHEDKLSKLKSRCAKAEGETVRLRGELSSASDLQRSRIDAAVAEARDEMTRSCAVRTSEVAGLLAEIGGKVQNDMLNLTEIDANLEFIGLLQGSDPPDLPTEVETLRQRRQPIYDAHDVFADLLASVRRVLETPTAPAGAVNDDVELSDEDDVEATGDEGADD</sequence>
<keyword evidence="1" id="KW-0175">Coiled coil</keyword>
<feature type="compositionally biased region" description="Basic and acidic residues" evidence="2">
    <location>
        <begin position="49"/>
        <end position="60"/>
    </location>
</feature>
<keyword evidence="4" id="KW-1185">Reference proteome</keyword>
<accession>A0A087FZN6</accession>
<evidence type="ECO:0000256" key="1">
    <source>
        <dbReference type="SAM" id="Coils"/>
    </source>
</evidence>
<feature type="non-terminal residue" evidence="3">
    <location>
        <position position="1"/>
    </location>
</feature>
<dbReference type="EMBL" id="KL982509">
    <property type="protein sequence ID" value="KFK23088.1"/>
    <property type="molecule type" value="Genomic_DNA"/>
</dbReference>
<protein>
    <submittedName>
        <fullName evidence="3">Uncharacterized protein</fullName>
    </submittedName>
</protein>
<feature type="compositionally biased region" description="Acidic residues" evidence="2">
    <location>
        <begin position="317"/>
        <end position="337"/>
    </location>
</feature>
<organism evidence="3 4">
    <name type="scientific">Arabis alpina</name>
    <name type="common">Alpine rock-cress</name>
    <dbReference type="NCBI Taxonomy" id="50452"/>
    <lineage>
        <taxon>Eukaryota</taxon>
        <taxon>Viridiplantae</taxon>
        <taxon>Streptophyta</taxon>
        <taxon>Embryophyta</taxon>
        <taxon>Tracheophyta</taxon>
        <taxon>Spermatophyta</taxon>
        <taxon>Magnoliopsida</taxon>
        <taxon>eudicotyledons</taxon>
        <taxon>Gunneridae</taxon>
        <taxon>Pentapetalae</taxon>
        <taxon>rosids</taxon>
        <taxon>malvids</taxon>
        <taxon>Brassicales</taxon>
        <taxon>Brassicaceae</taxon>
        <taxon>Arabideae</taxon>
        <taxon>Arabis</taxon>
    </lineage>
</organism>
<name>A0A087FZN6_ARAAL</name>
<reference evidence="4" key="1">
    <citation type="journal article" date="2015" name="Nat. Plants">
        <title>Genome expansion of Arabis alpina linked with retrotransposition and reduced symmetric DNA methylation.</title>
        <authorList>
            <person name="Willing E.M."/>
            <person name="Rawat V."/>
            <person name="Mandakova T."/>
            <person name="Maumus F."/>
            <person name="James G.V."/>
            <person name="Nordstroem K.J."/>
            <person name="Becker C."/>
            <person name="Warthmann N."/>
            <person name="Chica C."/>
            <person name="Szarzynska B."/>
            <person name="Zytnicki M."/>
            <person name="Albani M.C."/>
            <person name="Kiefer C."/>
            <person name="Bergonzi S."/>
            <person name="Castaings L."/>
            <person name="Mateos J.L."/>
            <person name="Berns M.C."/>
            <person name="Bujdoso N."/>
            <person name="Piofczyk T."/>
            <person name="de Lorenzo L."/>
            <person name="Barrero-Sicilia C."/>
            <person name="Mateos I."/>
            <person name="Piednoel M."/>
            <person name="Hagmann J."/>
            <person name="Chen-Min-Tao R."/>
            <person name="Iglesias-Fernandez R."/>
            <person name="Schuster S.C."/>
            <person name="Alonso-Blanco C."/>
            <person name="Roudier F."/>
            <person name="Carbonero P."/>
            <person name="Paz-Ares J."/>
            <person name="Davis S.J."/>
            <person name="Pecinka A."/>
            <person name="Quesneville H."/>
            <person name="Colot V."/>
            <person name="Lysak M.A."/>
            <person name="Weigel D."/>
            <person name="Coupland G."/>
            <person name="Schneeberger K."/>
        </authorList>
    </citation>
    <scope>NUCLEOTIDE SEQUENCE [LARGE SCALE GENOMIC DNA]</scope>
    <source>
        <strain evidence="4">cv. Pajares</strain>
    </source>
</reference>
<feature type="region of interest" description="Disordered" evidence="2">
    <location>
        <begin position="1"/>
        <end position="73"/>
    </location>
</feature>
<evidence type="ECO:0000256" key="2">
    <source>
        <dbReference type="SAM" id="MobiDB-lite"/>
    </source>
</evidence>
<evidence type="ECO:0000313" key="4">
    <source>
        <dbReference type="Proteomes" id="UP000029120"/>
    </source>
</evidence>
<dbReference type="AlphaFoldDB" id="A0A087FZN6"/>
<dbReference type="Proteomes" id="UP000029120">
    <property type="component" value="Unassembled WGS sequence"/>
</dbReference>
<feature type="coiled-coil region" evidence="1">
    <location>
        <begin position="138"/>
        <end position="193"/>
    </location>
</feature>